<evidence type="ECO:0000313" key="4">
    <source>
        <dbReference type="Proteomes" id="UP001595791"/>
    </source>
</evidence>
<dbReference type="PROSITE" id="PS51228">
    <property type="entry name" value="ACB_2"/>
    <property type="match status" value="1"/>
</dbReference>
<protein>
    <submittedName>
        <fullName evidence="3">Acyl-CoA-binding protein</fullName>
    </submittedName>
</protein>
<evidence type="ECO:0000259" key="2">
    <source>
        <dbReference type="PROSITE" id="PS51228"/>
    </source>
</evidence>
<dbReference type="Proteomes" id="UP001595791">
    <property type="component" value="Unassembled WGS sequence"/>
</dbReference>
<proteinExistence type="predicted"/>
<gene>
    <name evidence="3" type="ORF">ACFOW7_14700</name>
</gene>
<feature type="domain" description="ACB" evidence="2">
    <location>
        <begin position="4"/>
        <end position="87"/>
    </location>
</feature>
<dbReference type="InterPro" id="IPR035984">
    <property type="entry name" value="Acyl-CoA-binding_sf"/>
</dbReference>
<dbReference type="InterPro" id="IPR014352">
    <property type="entry name" value="FERM/acyl-CoA-bd_prot_sf"/>
</dbReference>
<dbReference type="Pfam" id="PF00887">
    <property type="entry name" value="ACBP"/>
    <property type="match status" value="1"/>
</dbReference>
<dbReference type="EMBL" id="JBHSBU010000001">
    <property type="protein sequence ID" value="MFC4160587.1"/>
    <property type="molecule type" value="Genomic_DNA"/>
</dbReference>
<dbReference type="RefSeq" id="WP_378165579.1">
    <property type="nucleotide sequence ID" value="NZ_JBHSBU010000001.1"/>
</dbReference>
<keyword evidence="1" id="KW-0446">Lipid-binding</keyword>
<reference evidence="4" key="1">
    <citation type="journal article" date="2019" name="Int. J. Syst. Evol. Microbiol.">
        <title>The Global Catalogue of Microorganisms (GCM) 10K type strain sequencing project: providing services to taxonomists for standard genome sequencing and annotation.</title>
        <authorList>
            <consortium name="The Broad Institute Genomics Platform"/>
            <consortium name="The Broad Institute Genome Sequencing Center for Infectious Disease"/>
            <person name="Wu L."/>
            <person name="Ma J."/>
        </authorList>
    </citation>
    <scope>NUCLEOTIDE SEQUENCE [LARGE SCALE GENOMIC DNA]</scope>
    <source>
        <strain evidence="4">LMG 29894</strain>
    </source>
</reference>
<dbReference type="PANTHER" id="PTHR23310">
    <property type="entry name" value="ACYL-COA-BINDING PROTEIN, ACBP"/>
    <property type="match status" value="1"/>
</dbReference>
<comment type="caution">
    <text evidence="3">The sequence shown here is derived from an EMBL/GenBank/DDBJ whole genome shotgun (WGS) entry which is preliminary data.</text>
</comment>
<accession>A0ABV8MSA7</accession>
<organism evidence="3 4">
    <name type="scientific">Chitinimonas lacunae</name>
    <dbReference type="NCBI Taxonomy" id="1963018"/>
    <lineage>
        <taxon>Bacteria</taxon>
        <taxon>Pseudomonadati</taxon>
        <taxon>Pseudomonadota</taxon>
        <taxon>Betaproteobacteria</taxon>
        <taxon>Neisseriales</taxon>
        <taxon>Chitinibacteraceae</taxon>
        <taxon>Chitinimonas</taxon>
    </lineage>
</organism>
<dbReference type="PANTHER" id="PTHR23310:SF62">
    <property type="entry name" value="ACYL-COA BINDING PROTEIN 1, ISOFORM A"/>
    <property type="match status" value="1"/>
</dbReference>
<dbReference type="Gene3D" id="1.20.80.10">
    <property type="match status" value="1"/>
</dbReference>
<evidence type="ECO:0000313" key="3">
    <source>
        <dbReference type="EMBL" id="MFC4160587.1"/>
    </source>
</evidence>
<evidence type="ECO:0000256" key="1">
    <source>
        <dbReference type="ARBA" id="ARBA00023121"/>
    </source>
</evidence>
<keyword evidence="4" id="KW-1185">Reference proteome</keyword>
<dbReference type="PRINTS" id="PR00689">
    <property type="entry name" value="ACOABINDINGP"/>
</dbReference>
<name>A0ABV8MSA7_9NEIS</name>
<dbReference type="InterPro" id="IPR000582">
    <property type="entry name" value="Acyl-CoA-binding_protein"/>
</dbReference>
<sequence>MSDIAARFKQAAEDVTKLSEAPDNQVKLKLYALYKQASEGDVQGDRPGMMDFVGRAKYDAWDGLKGLSNEEAMQKYIDLVEALKAKE</sequence>
<dbReference type="SUPFAM" id="SSF47027">
    <property type="entry name" value="Acyl-CoA binding protein"/>
    <property type="match status" value="1"/>
</dbReference>